<dbReference type="GO" id="GO:0005096">
    <property type="term" value="F:GTPase activator activity"/>
    <property type="evidence" value="ECO:0007669"/>
    <property type="project" value="TreeGrafter"/>
</dbReference>
<evidence type="ECO:0000256" key="1">
    <source>
        <dbReference type="SAM" id="MobiDB-lite"/>
    </source>
</evidence>
<dbReference type="Proteomes" id="UP000015354">
    <property type="component" value="Unassembled WGS sequence"/>
</dbReference>
<organism evidence="3 4">
    <name type="scientific">Strigomonas culicis</name>
    <dbReference type="NCBI Taxonomy" id="28005"/>
    <lineage>
        <taxon>Eukaryota</taxon>
        <taxon>Discoba</taxon>
        <taxon>Euglenozoa</taxon>
        <taxon>Kinetoplastea</taxon>
        <taxon>Metakinetoplastina</taxon>
        <taxon>Trypanosomatida</taxon>
        <taxon>Trypanosomatidae</taxon>
        <taxon>Strigomonadinae</taxon>
        <taxon>Strigomonas</taxon>
    </lineage>
</organism>
<proteinExistence type="predicted"/>
<evidence type="ECO:0000313" key="4">
    <source>
        <dbReference type="Proteomes" id="UP000015354"/>
    </source>
</evidence>
<evidence type="ECO:0000313" key="3">
    <source>
        <dbReference type="EMBL" id="EPY31949.1"/>
    </source>
</evidence>
<dbReference type="EMBL" id="ATMH01003074">
    <property type="protein sequence ID" value="EPY31949.1"/>
    <property type="molecule type" value="Genomic_DNA"/>
</dbReference>
<feature type="domain" description="Rab-GAP TBC" evidence="2">
    <location>
        <begin position="124"/>
        <end position="324"/>
    </location>
</feature>
<gene>
    <name evidence="3" type="ORF">STCU_03074</name>
</gene>
<dbReference type="Gene3D" id="1.10.8.270">
    <property type="entry name" value="putative rabgap domain of human tbc1 domain family member 14 like domains"/>
    <property type="match status" value="1"/>
</dbReference>
<dbReference type="SUPFAM" id="SSF47923">
    <property type="entry name" value="Ypt/Rab-GAP domain of gyp1p"/>
    <property type="match status" value="2"/>
</dbReference>
<dbReference type="Gene3D" id="1.10.472.80">
    <property type="entry name" value="Ypt/Rab-GAP domain of gyp1p, domain 3"/>
    <property type="match status" value="1"/>
</dbReference>
<dbReference type="PANTHER" id="PTHR47219">
    <property type="entry name" value="RAB GTPASE-ACTIVATING PROTEIN 1-LIKE"/>
    <property type="match status" value="1"/>
</dbReference>
<reference evidence="3 4" key="1">
    <citation type="journal article" date="2013" name="PLoS ONE">
        <title>Predicting the Proteins of Angomonas deanei, Strigomonas culicis and Their Respective Endosymbionts Reveals New Aspects of the Trypanosomatidae Family.</title>
        <authorList>
            <person name="Motta M.C."/>
            <person name="Martins A.C."/>
            <person name="de Souza S.S."/>
            <person name="Catta-Preta C.M."/>
            <person name="Silva R."/>
            <person name="Klein C.C."/>
            <person name="de Almeida L.G."/>
            <person name="de Lima Cunha O."/>
            <person name="Ciapina L.P."/>
            <person name="Brocchi M."/>
            <person name="Colabardini A.C."/>
            <person name="de Araujo Lima B."/>
            <person name="Machado C.R."/>
            <person name="de Almeida Soares C.M."/>
            <person name="Probst C.M."/>
            <person name="de Menezes C.B."/>
            <person name="Thompson C.E."/>
            <person name="Bartholomeu D.C."/>
            <person name="Gradia D.F."/>
            <person name="Pavoni D.P."/>
            <person name="Grisard E.C."/>
            <person name="Fantinatti-Garboggini F."/>
            <person name="Marchini F.K."/>
            <person name="Rodrigues-Luiz G.F."/>
            <person name="Wagner G."/>
            <person name="Goldman G.H."/>
            <person name="Fietto J.L."/>
            <person name="Elias M.C."/>
            <person name="Goldman M.H."/>
            <person name="Sagot M.F."/>
            <person name="Pereira M."/>
            <person name="Stoco P.H."/>
            <person name="de Mendonca-Neto R.P."/>
            <person name="Teixeira S.M."/>
            <person name="Maciel T.E."/>
            <person name="de Oliveira Mendes T.A."/>
            <person name="Urmenyi T.P."/>
            <person name="de Souza W."/>
            <person name="Schenkman S."/>
            <person name="de Vasconcelos A.T."/>
        </authorList>
    </citation>
    <scope>NUCLEOTIDE SEQUENCE [LARGE SCALE GENOMIC DNA]</scope>
</reference>
<keyword evidence="4" id="KW-1185">Reference proteome</keyword>
<dbReference type="PANTHER" id="PTHR47219:SF9">
    <property type="entry name" value="GTPASE ACTIVATING PROTEIN AND CENTROSOME-ASSOCIATED, ISOFORM B"/>
    <property type="match status" value="1"/>
</dbReference>
<comment type="caution">
    <text evidence="3">The sequence shown here is derived from an EMBL/GenBank/DDBJ whole genome shotgun (WGS) entry which is preliminary data.</text>
</comment>
<dbReference type="InterPro" id="IPR035969">
    <property type="entry name" value="Rab-GAP_TBC_sf"/>
</dbReference>
<dbReference type="OrthoDB" id="295078at2759"/>
<evidence type="ECO:0000259" key="2">
    <source>
        <dbReference type="PROSITE" id="PS50086"/>
    </source>
</evidence>
<dbReference type="InterPro" id="IPR000195">
    <property type="entry name" value="Rab-GAP-TBC_dom"/>
</dbReference>
<dbReference type="PROSITE" id="PS50086">
    <property type="entry name" value="TBC_RABGAP"/>
    <property type="match status" value="1"/>
</dbReference>
<name>S9UT08_9TRYP</name>
<protein>
    <submittedName>
        <fullName evidence="3">Rab-like GTPase activating protein</fullName>
    </submittedName>
</protein>
<sequence>MLSTLHAEEVHVGGANITSTTGRRFRVDMGTGTASRGDVVRVSEAQGEASCASHPSDQPVFSMEEYLPCFDSFGFRVTQDEKILEQQYARAHPTPTATVRKWQYVLQHWNDTSMEIKKKLCRQGIPQQYRKQAWSRFLLGGSGKRSRHKGGEGGSYTDYRDAPLADRQAGDIIERDLDRTFPTHQLFETGSQGAGQRQLRNILRAYVNYNPQVGYCQGMGFLAATLLLQIENEENTFWCFCGLMEHEPYEMKHLYQTGFPGLHMHFFVFERLLQQTNKKVYQHIHDDHNINSSFYATHWFLTVFTYYLNFNLISRIWDRFLCEGWKPVYRIALALLKMDRALLLSQNTETGVLLVLKSIQENKDPSNMLKISQQVKFKTSFVNKVKRDYTASLNNEKQ</sequence>
<dbReference type="AlphaFoldDB" id="S9UT08"/>
<dbReference type="GO" id="GO:0031267">
    <property type="term" value="F:small GTPase binding"/>
    <property type="evidence" value="ECO:0007669"/>
    <property type="project" value="TreeGrafter"/>
</dbReference>
<dbReference type="SMART" id="SM00164">
    <property type="entry name" value="TBC"/>
    <property type="match status" value="1"/>
</dbReference>
<dbReference type="Pfam" id="PF00566">
    <property type="entry name" value="RabGAP-TBC"/>
    <property type="match status" value="1"/>
</dbReference>
<dbReference type="InterPro" id="IPR050302">
    <property type="entry name" value="Rab_GAP_TBC_domain"/>
</dbReference>
<dbReference type="FunFam" id="1.10.8.270:FF:000016">
    <property type="entry name" value="TBC1 domain family member 2A"/>
    <property type="match status" value="1"/>
</dbReference>
<accession>S9UT08</accession>
<feature type="region of interest" description="Disordered" evidence="1">
    <location>
        <begin position="141"/>
        <end position="161"/>
    </location>
</feature>